<dbReference type="RefSeq" id="WP_156192458.1">
    <property type="nucleotide sequence ID" value="NZ_CP046452.1"/>
</dbReference>
<comment type="similarity">
    <text evidence="1">Belongs to the NAD(P)-dependent epimerase/dehydratase family. SDR39U1 subfamily.</text>
</comment>
<gene>
    <name evidence="3" type="ORF">CKALI_06185</name>
</gene>
<keyword evidence="4" id="KW-1185">Reference proteome</keyword>
<accession>A0A6B8VTM1</accession>
<dbReference type="KEGG" id="ckw:CKALI_06185"/>
<organism evidence="3 4">
    <name type="scientific">Corynebacterium kalinowskii</name>
    <dbReference type="NCBI Taxonomy" id="2675216"/>
    <lineage>
        <taxon>Bacteria</taxon>
        <taxon>Bacillati</taxon>
        <taxon>Actinomycetota</taxon>
        <taxon>Actinomycetes</taxon>
        <taxon>Mycobacteriales</taxon>
        <taxon>Corynebacteriaceae</taxon>
        <taxon>Corynebacterium</taxon>
    </lineage>
</organism>
<evidence type="ECO:0000259" key="2">
    <source>
        <dbReference type="Pfam" id="PF01370"/>
    </source>
</evidence>
<dbReference type="PANTHER" id="PTHR11092:SF0">
    <property type="entry name" value="EPIMERASE FAMILY PROTEIN SDR39U1"/>
    <property type="match status" value="1"/>
</dbReference>
<dbReference type="CDD" id="cd07820">
    <property type="entry name" value="SRPBCC_3"/>
    <property type="match status" value="1"/>
</dbReference>
<dbReference type="InterPro" id="IPR023393">
    <property type="entry name" value="START-like_dom_sf"/>
</dbReference>
<dbReference type="EMBL" id="CP046452">
    <property type="protein sequence ID" value="QGU02106.1"/>
    <property type="molecule type" value="Genomic_DNA"/>
</dbReference>
<dbReference type="InterPro" id="IPR036291">
    <property type="entry name" value="NAD(P)-bd_dom_sf"/>
</dbReference>
<feature type="domain" description="NAD-dependent epimerase/dehydratase" evidence="2">
    <location>
        <begin position="148"/>
        <end position="353"/>
    </location>
</feature>
<dbReference type="Pfam" id="PF01370">
    <property type="entry name" value="Epimerase"/>
    <property type="match status" value="1"/>
</dbReference>
<proteinExistence type="inferred from homology"/>
<dbReference type="SUPFAM" id="SSF51735">
    <property type="entry name" value="NAD(P)-binding Rossmann-fold domains"/>
    <property type="match status" value="1"/>
</dbReference>
<dbReference type="Gene3D" id="3.30.530.20">
    <property type="match status" value="1"/>
</dbReference>
<protein>
    <submittedName>
        <fullName evidence="3">Epimerase family protein</fullName>
    </submittedName>
</protein>
<reference evidence="4" key="1">
    <citation type="submission" date="2019-11" db="EMBL/GenBank/DDBJ databases">
        <title>Complete genome sequence of Corynebacterium kalinowskii 1959, a novel Corynebacterium species isolated from soil of a small paddock in Vilsendorf, Germany.</title>
        <authorList>
            <person name="Schaffert L."/>
            <person name="Ruwe M."/>
            <person name="Milse J."/>
            <person name="Hanuschka K."/>
            <person name="Ortseifen V."/>
            <person name="Droste J."/>
            <person name="Brandt D."/>
            <person name="Schlueter L."/>
            <person name="Kutter Y."/>
            <person name="Vinke S."/>
            <person name="Viehoefer P."/>
            <person name="Jacob L."/>
            <person name="Luebke N.-C."/>
            <person name="Schulte-Berndt E."/>
            <person name="Hain C."/>
            <person name="Linder M."/>
            <person name="Schmidt P."/>
            <person name="Wollenschlaeger L."/>
            <person name="Luttermann T."/>
            <person name="Thieme E."/>
            <person name="Hassa J."/>
            <person name="Haak M."/>
            <person name="Wittchen M."/>
            <person name="Mentz A."/>
            <person name="Persicke M."/>
            <person name="Busche T."/>
            <person name="Ruckert C."/>
        </authorList>
    </citation>
    <scope>NUCLEOTIDE SEQUENCE [LARGE SCALE GENOMIC DNA]</scope>
    <source>
        <strain evidence="4">1959</strain>
    </source>
</reference>
<dbReference type="NCBIfam" id="TIGR01777">
    <property type="entry name" value="yfcH"/>
    <property type="match status" value="1"/>
</dbReference>
<dbReference type="PANTHER" id="PTHR11092">
    <property type="entry name" value="SUGAR NUCLEOTIDE EPIMERASE RELATED"/>
    <property type="match status" value="1"/>
</dbReference>
<name>A0A6B8VTM1_9CORY</name>
<dbReference type="AlphaFoldDB" id="A0A6B8VTM1"/>
<evidence type="ECO:0000313" key="4">
    <source>
        <dbReference type="Proteomes" id="UP000427071"/>
    </source>
</evidence>
<evidence type="ECO:0000313" key="3">
    <source>
        <dbReference type="EMBL" id="QGU02106.1"/>
    </source>
</evidence>
<dbReference type="SUPFAM" id="SSF55961">
    <property type="entry name" value="Bet v1-like"/>
    <property type="match status" value="1"/>
</dbReference>
<evidence type="ECO:0000256" key="1">
    <source>
        <dbReference type="ARBA" id="ARBA00009353"/>
    </source>
</evidence>
<dbReference type="Gene3D" id="3.40.50.720">
    <property type="entry name" value="NAD(P)-binding Rossmann-like Domain"/>
    <property type="match status" value="1"/>
</dbReference>
<dbReference type="InterPro" id="IPR001509">
    <property type="entry name" value="Epimerase_deHydtase"/>
</dbReference>
<sequence length="433" mass="46585">MSYTTTQFLPFDRDTVWTYHTRLGAVARLTPPFLPMTPVRQAASLADGTTVFALPAGLKWIARHDITAYRRGRQFADDCVSAPIKALAHWRHVHRFEDAPGGTELTDVVDTRVPRAALRASFAYRQRQLLGDLTSAARINPTAITVGITGSRGLVGRALTAFLSTLGVEVVQLTRERAKPGQRLWNPTSPDPQLLDGLNAVIHLAGEPILGRFSDSHKKALRDSRIEPTKKLAELVSTSPTCHTFISASAIGYYGPKCGTDEPVDVHAGPGEGFLADVVADWEAAATTCTKRTVLMRTGMVLSGRGGALPVFKALFSTGLGGSLGTGEQWMSWVSIDDLVDAYAAALFNDSSGPVNAVSPHPVRNSEFAELLSKELRRPALVNIPSIGPKLLLGKEGATEFALADQRVATSLRDLRHPHLAQALGHELGGDHA</sequence>
<dbReference type="InterPro" id="IPR010099">
    <property type="entry name" value="SDR39U1"/>
</dbReference>
<dbReference type="Proteomes" id="UP000427071">
    <property type="component" value="Chromosome"/>
</dbReference>